<name>A0A1Y5SRS4_9RHOB</name>
<evidence type="ECO:0000313" key="2">
    <source>
        <dbReference type="EMBL" id="SLN46277.1"/>
    </source>
</evidence>
<keyword evidence="1" id="KW-0472">Membrane</keyword>
<keyword evidence="1" id="KW-0812">Transmembrane</keyword>
<gene>
    <name evidence="2" type="ORF">ROA7023_01909</name>
</gene>
<dbReference type="GO" id="GO:0005886">
    <property type="term" value="C:plasma membrane"/>
    <property type="evidence" value="ECO:0007669"/>
    <property type="project" value="TreeGrafter"/>
</dbReference>
<dbReference type="PANTHER" id="PTHR34989">
    <property type="entry name" value="PROTEIN HDED"/>
    <property type="match status" value="1"/>
</dbReference>
<dbReference type="Pfam" id="PF03729">
    <property type="entry name" value="DUF308"/>
    <property type="match status" value="1"/>
</dbReference>
<dbReference type="EMBL" id="FWFZ01000008">
    <property type="protein sequence ID" value="SLN46277.1"/>
    <property type="molecule type" value="Genomic_DNA"/>
</dbReference>
<feature type="transmembrane region" description="Helical" evidence="1">
    <location>
        <begin position="48"/>
        <end position="66"/>
    </location>
</feature>
<organism evidence="2 3">
    <name type="scientific">Roseisalinus antarcticus</name>
    <dbReference type="NCBI Taxonomy" id="254357"/>
    <lineage>
        <taxon>Bacteria</taxon>
        <taxon>Pseudomonadati</taxon>
        <taxon>Pseudomonadota</taxon>
        <taxon>Alphaproteobacteria</taxon>
        <taxon>Rhodobacterales</taxon>
        <taxon>Roseobacteraceae</taxon>
        <taxon>Roseisalinus</taxon>
    </lineage>
</organism>
<keyword evidence="1" id="KW-1133">Transmembrane helix</keyword>
<dbReference type="RefSeq" id="WP_085878770.1">
    <property type="nucleotide sequence ID" value="NZ_FWFZ01000008.1"/>
</dbReference>
<dbReference type="InterPro" id="IPR052712">
    <property type="entry name" value="Acid_resist_chaperone_HdeD"/>
</dbReference>
<keyword evidence="3" id="KW-1185">Reference proteome</keyword>
<dbReference type="AlphaFoldDB" id="A0A1Y5SRS4"/>
<dbReference type="PANTHER" id="PTHR34989:SF1">
    <property type="entry name" value="PROTEIN HDED"/>
    <property type="match status" value="1"/>
</dbReference>
<evidence type="ECO:0000313" key="3">
    <source>
        <dbReference type="Proteomes" id="UP000193900"/>
    </source>
</evidence>
<accession>A0A1Y5SRS4</accession>
<reference evidence="2 3" key="1">
    <citation type="submission" date="2017-03" db="EMBL/GenBank/DDBJ databases">
        <authorList>
            <person name="Afonso C.L."/>
            <person name="Miller P.J."/>
            <person name="Scott M.A."/>
            <person name="Spackman E."/>
            <person name="Goraichik I."/>
            <person name="Dimitrov K.M."/>
            <person name="Suarez D.L."/>
            <person name="Swayne D.E."/>
        </authorList>
    </citation>
    <scope>NUCLEOTIDE SEQUENCE [LARGE SCALE GENOMIC DNA]</scope>
    <source>
        <strain evidence="2 3">CECT 7023</strain>
    </source>
</reference>
<dbReference type="OrthoDB" id="9815400at2"/>
<feature type="transmembrane region" description="Helical" evidence="1">
    <location>
        <begin position="99"/>
        <end position="123"/>
    </location>
</feature>
<sequence length="182" mass="19028">MTDPRIPQDLVDNIRENRTRLRWIGVGLLVAGTLAILFPLVASISAKALFGWFLLIVGAAVLWHAFQSRSWKGALLSGGIGVLQLALGVYLAFFPLTGLVGLTALVGILFALQGVAELAIAFGHREGAQGWGWMAFSGAASLALGLLLVLGLPGTALWALGLMLGINFLSSGIGLLALVARV</sequence>
<feature type="transmembrane region" description="Helical" evidence="1">
    <location>
        <begin position="73"/>
        <end position="93"/>
    </location>
</feature>
<dbReference type="InterPro" id="IPR005325">
    <property type="entry name" value="DUF308_memb"/>
</dbReference>
<evidence type="ECO:0000256" key="1">
    <source>
        <dbReference type="SAM" id="Phobius"/>
    </source>
</evidence>
<protein>
    <submittedName>
        <fullName evidence="2">Acid-resistance membrane protein</fullName>
    </submittedName>
</protein>
<feature type="transmembrane region" description="Helical" evidence="1">
    <location>
        <begin position="21"/>
        <end position="42"/>
    </location>
</feature>
<proteinExistence type="predicted"/>
<feature type="transmembrane region" description="Helical" evidence="1">
    <location>
        <begin position="130"/>
        <end position="150"/>
    </location>
</feature>
<dbReference type="Proteomes" id="UP000193900">
    <property type="component" value="Unassembled WGS sequence"/>
</dbReference>
<feature type="transmembrane region" description="Helical" evidence="1">
    <location>
        <begin position="156"/>
        <end position="180"/>
    </location>
</feature>